<dbReference type="Gene3D" id="2.120.10.30">
    <property type="entry name" value="TolB, C-terminal domain"/>
    <property type="match status" value="1"/>
</dbReference>
<dbReference type="PANTHER" id="PTHR19328:SF75">
    <property type="entry name" value="ALDOSE SUGAR DEHYDROGENASE YLII"/>
    <property type="match status" value="1"/>
</dbReference>
<evidence type="ECO:0000256" key="1">
    <source>
        <dbReference type="SAM" id="SignalP"/>
    </source>
</evidence>
<dbReference type="InterPro" id="IPR011041">
    <property type="entry name" value="Quinoprot_gluc/sorb_DH_b-prop"/>
</dbReference>
<feature type="chain" id="PRO_5046557516" evidence="1">
    <location>
        <begin position="30"/>
        <end position="413"/>
    </location>
</feature>
<evidence type="ECO:0000259" key="2">
    <source>
        <dbReference type="Pfam" id="PF07995"/>
    </source>
</evidence>
<dbReference type="Proteomes" id="UP001596138">
    <property type="component" value="Unassembled WGS sequence"/>
</dbReference>
<keyword evidence="4" id="KW-1185">Reference proteome</keyword>
<protein>
    <submittedName>
        <fullName evidence="3">PQQ-dependent sugar dehydrogenase</fullName>
    </submittedName>
</protein>
<dbReference type="SUPFAM" id="SSF50952">
    <property type="entry name" value="Soluble quinoprotein glucose dehydrogenase"/>
    <property type="match status" value="1"/>
</dbReference>
<evidence type="ECO:0000313" key="3">
    <source>
        <dbReference type="EMBL" id="MFC6238311.1"/>
    </source>
</evidence>
<reference evidence="4" key="1">
    <citation type="journal article" date="2019" name="Int. J. Syst. Evol. Microbiol.">
        <title>The Global Catalogue of Microorganisms (GCM) 10K type strain sequencing project: providing services to taxonomists for standard genome sequencing and annotation.</title>
        <authorList>
            <consortium name="The Broad Institute Genomics Platform"/>
            <consortium name="The Broad Institute Genome Sequencing Center for Infectious Disease"/>
            <person name="Wu L."/>
            <person name="Ma J."/>
        </authorList>
    </citation>
    <scope>NUCLEOTIDE SEQUENCE [LARGE SCALE GENOMIC DNA]</scope>
    <source>
        <strain evidence="4">CGMCC 4.7317</strain>
    </source>
</reference>
<keyword evidence="1" id="KW-0732">Signal</keyword>
<sequence length="413" mass="43424">MTRTARTLAVFAAAAATSAALLTAPGAGAAPVPEPAAAPAAVVPAAVTPAAKLRVRTSLSTSGFVSPVLVTSAKDGANRLYVVEKAGRIRWVKDGRIGGTYLDIRGLVSDSGEQGMLGLAFAPDFATSRYLWVTYTNSSGALVLARFRATTASASSVSASTRRTVLTVPHPTYQNHNGGNIAFGPDGALYLGTGDGGGGGDPFANGQDLTSLSGKILRVDVRCSTALYCLPADNPYAGSANRNARHVWMSGVRNPWRWSFDTNGTIWVGDVGQDKYEEVTYLSRATQKGADLGWSCWEARSRFNASRCRSGVTYRFPQIVVCHPSVSSNCPAGRTGESMTGGFVYRGVQYPGAVGTYVFADFITGKMWGYRAGDGWTPSHALGNVTGFGLSDSREIYAVTYGGGLYKVGFASV</sequence>
<name>A0ABW1T0S5_9ACTN</name>
<proteinExistence type="predicted"/>
<accession>A0ABW1T0S5</accession>
<dbReference type="PANTHER" id="PTHR19328">
    <property type="entry name" value="HEDGEHOG-INTERACTING PROTEIN"/>
    <property type="match status" value="1"/>
</dbReference>
<evidence type="ECO:0000313" key="4">
    <source>
        <dbReference type="Proteomes" id="UP001596138"/>
    </source>
</evidence>
<dbReference type="Pfam" id="PF07995">
    <property type="entry name" value="GSDH"/>
    <property type="match status" value="1"/>
</dbReference>
<feature type="domain" description="Glucose/Sorbosone dehydrogenase" evidence="2">
    <location>
        <begin position="69"/>
        <end position="305"/>
    </location>
</feature>
<gene>
    <name evidence="3" type="ORF">ACFQGU_10520</name>
</gene>
<comment type="caution">
    <text evidence="3">The sequence shown here is derived from an EMBL/GenBank/DDBJ whole genome shotgun (WGS) entry which is preliminary data.</text>
</comment>
<dbReference type="RefSeq" id="WP_386766416.1">
    <property type="nucleotide sequence ID" value="NZ_JBHSTI010000008.1"/>
</dbReference>
<dbReference type="InterPro" id="IPR011042">
    <property type="entry name" value="6-blade_b-propeller_TolB-like"/>
</dbReference>
<dbReference type="EMBL" id="JBHSTI010000008">
    <property type="protein sequence ID" value="MFC6238311.1"/>
    <property type="molecule type" value="Genomic_DNA"/>
</dbReference>
<organism evidence="3 4">
    <name type="scientific">Longivirga aurantiaca</name>
    <dbReference type="NCBI Taxonomy" id="1837743"/>
    <lineage>
        <taxon>Bacteria</taxon>
        <taxon>Bacillati</taxon>
        <taxon>Actinomycetota</taxon>
        <taxon>Actinomycetes</taxon>
        <taxon>Sporichthyales</taxon>
        <taxon>Sporichthyaceae</taxon>
        <taxon>Longivirga</taxon>
    </lineage>
</organism>
<feature type="signal peptide" evidence="1">
    <location>
        <begin position="1"/>
        <end position="29"/>
    </location>
</feature>
<dbReference type="InterPro" id="IPR012938">
    <property type="entry name" value="Glc/Sorbosone_DH"/>
</dbReference>